<protein>
    <submittedName>
        <fullName evidence="2">Uncharacterized protein</fullName>
    </submittedName>
</protein>
<organism evidence="2 3">
    <name type="scientific">Chlamydomonas eustigma</name>
    <dbReference type="NCBI Taxonomy" id="1157962"/>
    <lineage>
        <taxon>Eukaryota</taxon>
        <taxon>Viridiplantae</taxon>
        <taxon>Chlorophyta</taxon>
        <taxon>core chlorophytes</taxon>
        <taxon>Chlorophyceae</taxon>
        <taxon>CS clade</taxon>
        <taxon>Chlamydomonadales</taxon>
        <taxon>Chlamydomonadaceae</taxon>
        <taxon>Chlamydomonas</taxon>
    </lineage>
</organism>
<feature type="region of interest" description="Disordered" evidence="1">
    <location>
        <begin position="38"/>
        <end position="150"/>
    </location>
</feature>
<evidence type="ECO:0000256" key="1">
    <source>
        <dbReference type="SAM" id="MobiDB-lite"/>
    </source>
</evidence>
<name>A0A250XCG2_9CHLO</name>
<reference evidence="2 3" key="1">
    <citation type="submission" date="2017-08" db="EMBL/GenBank/DDBJ databases">
        <title>Acidophilic green algal genome provides insights into adaptation to an acidic environment.</title>
        <authorList>
            <person name="Hirooka S."/>
            <person name="Hirose Y."/>
            <person name="Kanesaki Y."/>
            <person name="Higuchi S."/>
            <person name="Fujiwara T."/>
            <person name="Onuma R."/>
            <person name="Era A."/>
            <person name="Ohbayashi R."/>
            <person name="Uzuka A."/>
            <person name="Nozaki H."/>
            <person name="Yoshikawa H."/>
            <person name="Miyagishima S.Y."/>
        </authorList>
    </citation>
    <scope>NUCLEOTIDE SEQUENCE [LARGE SCALE GENOMIC DNA]</scope>
    <source>
        <strain evidence="2 3">NIES-2499</strain>
    </source>
</reference>
<proteinExistence type="predicted"/>
<sequence>MSDKLNYVNSTLYKQSSSRSSRQGCDFLHKAKKAQTSQCQKSNISVISDAPSQSEANSSRSNAEEDLQSAEVRWHGSGEAGSSQSTTPPHVAKYGGPKRPPKRLCSSRLAMKGNTGLPLGGMTDDAGVSASTENRKRRRNSTASVVAGML</sequence>
<dbReference type="Proteomes" id="UP000232323">
    <property type="component" value="Unassembled WGS sequence"/>
</dbReference>
<comment type="caution">
    <text evidence="2">The sequence shown here is derived from an EMBL/GenBank/DDBJ whole genome shotgun (WGS) entry which is preliminary data.</text>
</comment>
<evidence type="ECO:0000313" key="2">
    <source>
        <dbReference type="EMBL" id="GAX80552.1"/>
    </source>
</evidence>
<feature type="compositionally biased region" description="Polar residues" evidence="1">
    <location>
        <begin position="7"/>
        <end position="23"/>
    </location>
</feature>
<feature type="region of interest" description="Disordered" evidence="1">
    <location>
        <begin position="1"/>
        <end position="24"/>
    </location>
</feature>
<dbReference type="EMBL" id="BEGY01000053">
    <property type="protein sequence ID" value="GAX80552.1"/>
    <property type="molecule type" value="Genomic_DNA"/>
</dbReference>
<gene>
    <name evidence="2" type="ORF">CEUSTIGMA_g7989.t1</name>
</gene>
<feature type="compositionally biased region" description="Low complexity" evidence="1">
    <location>
        <begin position="50"/>
        <end position="61"/>
    </location>
</feature>
<accession>A0A250XCG2</accession>
<dbReference type="AlphaFoldDB" id="A0A250XCG2"/>
<evidence type="ECO:0000313" key="3">
    <source>
        <dbReference type="Proteomes" id="UP000232323"/>
    </source>
</evidence>
<keyword evidence="3" id="KW-1185">Reference proteome</keyword>